<dbReference type="PROSITE" id="PS50888">
    <property type="entry name" value="BHLH"/>
    <property type="match status" value="1"/>
</dbReference>
<dbReference type="EMBL" id="JBFOLK010000005">
    <property type="protein sequence ID" value="KAL2511258.1"/>
    <property type="molecule type" value="Genomic_DNA"/>
</dbReference>
<evidence type="ECO:0000259" key="7">
    <source>
        <dbReference type="PROSITE" id="PS50888"/>
    </source>
</evidence>
<reference evidence="9" key="1">
    <citation type="submission" date="2024-07" db="EMBL/GenBank/DDBJ databases">
        <title>Two chromosome-level genome assemblies of Korean endemic species Abeliophyllum distichum and Forsythia ovata (Oleaceae).</title>
        <authorList>
            <person name="Jang H."/>
        </authorList>
    </citation>
    <scope>NUCLEOTIDE SEQUENCE [LARGE SCALE GENOMIC DNA]</scope>
</reference>
<gene>
    <name evidence="8" type="ORF">Adt_16858</name>
</gene>
<evidence type="ECO:0000256" key="1">
    <source>
        <dbReference type="ARBA" id="ARBA00004123"/>
    </source>
</evidence>
<evidence type="ECO:0000256" key="6">
    <source>
        <dbReference type="SAM" id="Coils"/>
    </source>
</evidence>
<evidence type="ECO:0000313" key="9">
    <source>
        <dbReference type="Proteomes" id="UP001604336"/>
    </source>
</evidence>
<keyword evidence="9" id="KW-1185">Reference proteome</keyword>
<evidence type="ECO:0000256" key="4">
    <source>
        <dbReference type="ARBA" id="ARBA00023242"/>
    </source>
</evidence>
<evidence type="ECO:0000256" key="5">
    <source>
        <dbReference type="RuleBase" id="RU369104"/>
    </source>
</evidence>
<organism evidence="8 9">
    <name type="scientific">Abeliophyllum distichum</name>
    <dbReference type="NCBI Taxonomy" id="126358"/>
    <lineage>
        <taxon>Eukaryota</taxon>
        <taxon>Viridiplantae</taxon>
        <taxon>Streptophyta</taxon>
        <taxon>Embryophyta</taxon>
        <taxon>Tracheophyta</taxon>
        <taxon>Spermatophyta</taxon>
        <taxon>Magnoliopsida</taxon>
        <taxon>eudicotyledons</taxon>
        <taxon>Gunneridae</taxon>
        <taxon>Pentapetalae</taxon>
        <taxon>asterids</taxon>
        <taxon>lamiids</taxon>
        <taxon>Lamiales</taxon>
        <taxon>Oleaceae</taxon>
        <taxon>Forsythieae</taxon>
        <taxon>Abeliophyllum</taxon>
    </lineage>
</organism>
<dbReference type="InterPro" id="IPR011598">
    <property type="entry name" value="bHLH_dom"/>
</dbReference>
<accession>A0ABD1TEV0</accession>
<evidence type="ECO:0000256" key="3">
    <source>
        <dbReference type="ARBA" id="ARBA00023163"/>
    </source>
</evidence>
<dbReference type="SMART" id="SM00353">
    <property type="entry name" value="HLH"/>
    <property type="match status" value="1"/>
</dbReference>
<sequence>MDVLTGFQEAAKLKMMEALADSKHSPELDCQFVVERAQKRDADNQFYELWLVVPYVSKMNKASLLSDAVSYIKELKAKVEEFESKRMKMESSEDDQERVQLEIEVKIVALTISCFKMLWLLVRFPVDGYSQVTMH</sequence>
<feature type="domain" description="BHLH" evidence="7">
    <location>
        <begin position="26"/>
        <end position="75"/>
    </location>
</feature>
<evidence type="ECO:0000313" key="8">
    <source>
        <dbReference type="EMBL" id="KAL2511258.1"/>
    </source>
</evidence>
<dbReference type="PANTHER" id="PTHR11514">
    <property type="entry name" value="MYC"/>
    <property type="match status" value="1"/>
</dbReference>
<dbReference type="PANTHER" id="PTHR11514:SF115">
    <property type="entry name" value="TRANSCRIPTION FACTOR"/>
    <property type="match status" value="1"/>
</dbReference>
<dbReference type="GO" id="GO:0005634">
    <property type="term" value="C:nucleus"/>
    <property type="evidence" value="ECO:0007669"/>
    <property type="project" value="UniProtKB-SubCell"/>
</dbReference>
<dbReference type="AlphaFoldDB" id="A0ABD1TEV0"/>
<dbReference type="InterPro" id="IPR036638">
    <property type="entry name" value="HLH_DNA-bd_sf"/>
</dbReference>
<dbReference type="Gene3D" id="4.10.280.10">
    <property type="entry name" value="Helix-loop-helix DNA-binding domain"/>
    <property type="match status" value="1"/>
</dbReference>
<keyword evidence="4 5" id="KW-0539">Nucleus</keyword>
<dbReference type="InterPro" id="IPR045084">
    <property type="entry name" value="AIB/MYC-like"/>
</dbReference>
<evidence type="ECO:0000256" key="2">
    <source>
        <dbReference type="ARBA" id="ARBA00023015"/>
    </source>
</evidence>
<comment type="subcellular location">
    <subcellularLocation>
        <location evidence="1 5">Nucleus</location>
    </subcellularLocation>
</comment>
<keyword evidence="6" id="KW-0175">Coiled coil</keyword>
<dbReference type="SUPFAM" id="SSF47459">
    <property type="entry name" value="HLH, helix-loop-helix DNA-binding domain"/>
    <property type="match status" value="1"/>
</dbReference>
<protein>
    <recommendedName>
        <fullName evidence="5">Transcription factor</fullName>
        <shortName evidence="5">bHLH transcription factor</shortName>
    </recommendedName>
    <alternativeName>
        <fullName evidence="5">Basic helix-loop-helix protein</fullName>
    </alternativeName>
</protein>
<name>A0ABD1TEV0_9LAMI</name>
<comment type="caution">
    <text evidence="8">The sequence shown here is derived from an EMBL/GenBank/DDBJ whole genome shotgun (WGS) entry which is preliminary data.</text>
</comment>
<keyword evidence="2 5" id="KW-0805">Transcription regulation</keyword>
<proteinExistence type="predicted"/>
<dbReference type="Proteomes" id="UP001604336">
    <property type="component" value="Unassembled WGS sequence"/>
</dbReference>
<keyword evidence="3 5" id="KW-0804">Transcription</keyword>
<feature type="coiled-coil region" evidence="6">
    <location>
        <begin position="65"/>
        <end position="92"/>
    </location>
</feature>